<dbReference type="SMART" id="SM00490">
    <property type="entry name" value="HELICc"/>
    <property type="match status" value="1"/>
</dbReference>
<dbReference type="Pfam" id="PF00271">
    <property type="entry name" value="Helicase_C"/>
    <property type="match status" value="1"/>
</dbReference>
<evidence type="ECO:0000313" key="6">
    <source>
        <dbReference type="EMBL" id="KAF4337212.1"/>
    </source>
</evidence>
<keyword evidence="2" id="KW-0378">Hydrolase</keyword>
<dbReference type="PANTHER" id="PTHR45626">
    <property type="entry name" value="TRANSCRIPTION TERMINATION FACTOR 2-RELATED"/>
    <property type="match status" value="1"/>
</dbReference>
<dbReference type="InterPro" id="IPR049730">
    <property type="entry name" value="SNF2/RAD54-like_C"/>
</dbReference>
<sequence>MRELSPYKRECAPHDLANESNRIKRACFGQPALLGASQTIEPNWLTPSLSSVPSHNNSASPFAISDSASPFPPSLDPQTAGNEVQEDTIIESSNDYELCCFGELLIDFISAAKLEQDNSHVPVELRFSGNAISLYVEGSGKYAGRLESKGITDLMQTYQVTLVTTLSCPSVNKKSTDAIQTSKTLHIVVYGFLKDMNGIGDSLEESDLFLQHPTEYDNRLEYLNPQYLLRPGSSIPRADDCIFQALPDRQSSDAVLEEKSKSQVHQVFDSASGPSFFFQVQQSLRLRTSLQEHQQKALAMMAEKDCGLIANTAFPSLWDRYTESDGDIKYEQAFPGLVVWTNTLVCGGVLADDMGLGKTLSTLALISWFLDLVENACLPESCRTTLIVAPNSTIPGWQEEIDQHIFQDQIRVILYHGSSRDQSAKSLTEYDIVLTTYGTLQSEWKLRNEESPLFSNTWARVVLDEAHHIRERSTQTFKAAAALRTSRRWCLTGTPIQNRLDDYGSLLSFIGVPPFTGKSTFDYWIGKPVTGGRPEGLARLRRLVSATCLRRTKDSVRQALSLPARIIRECSVQMDREDRELYEFFKRSASHLIAGMDAADSDNALANGNILSIINTLRLICNHGQSLLPDFAIQAWGKRSYQAVDSDLTVTKPGMCYSYLDEGHQALLDSVVCPRCANGSDSAMNNTAVGIEGNYQPSAKVRALMENLMVEQRSNSCVYSSKPIKSVVFTFWVKMLNLLEIALHKAGFRDDSCTVMIATIGSIGEGVDLTAANFVHFIEPHWNLMVEEQALDRVHRMGQTRDVVATRYITDDSMETRYAR</sequence>
<dbReference type="InterPro" id="IPR001650">
    <property type="entry name" value="Helicase_C-like"/>
</dbReference>
<dbReference type="GO" id="GO:0008094">
    <property type="term" value="F:ATP-dependent activity, acting on DNA"/>
    <property type="evidence" value="ECO:0007669"/>
    <property type="project" value="TreeGrafter"/>
</dbReference>
<dbReference type="GO" id="GO:0005634">
    <property type="term" value="C:nucleus"/>
    <property type="evidence" value="ECO:0007669"/>
    <property type="project" value="TreeGrafter"/>
</dbReference>
<evidence type="ECO:0000256" key="4">
    <source>
        <dbReference type="SAM" id="MobiDB-lite"/>
    </source>
</evidence>
<proteinExistence type="predicted"/>
<reference evidence="6" key="2">
    <citation type="submission" date="2020-02" db="EMBL/GenBank/DDBJ databases">
        <title>Identification and distribution of gene clusters putatively required for synthesis of sphingolipid metabolism inhibitors in phylogenetically diverse species of the filamentous fungus Fusarium.</title>
        <authorList>
            <person name="Kim H.-S."/>
            <person name="Busman M."/>
            <person name="Brown D.W."/>
            <person name="Divon H."/>
            <person name="Uhlig S."/>
            <person name="Proctor R.H."/>
        </authorList>
    </citation>
    <scope>NUCLEOTIDE SEQUENCE</scope>
    <source>
        <strain evidence="6">NRRL 25174</strain>
    </source>
</reference>
<dbReference type="CDD" id="cd18008">
    <property type="entry name" value="DEXDc_SHPRH-like"/>
    <property type="match status" value="1"/>
</dbReference>
<dbReference type="InterPro" id="IPR014001">
    <property type="entry name" value="Helicase_ATP-bd"/>
</dbReference>
<protein>
    <submittedName>
        <fullName evidence="6">Helicase C-terminal</fullName>
    </submittedName>
</protein>
<dbReference type="GO" id="GO:0004386">
    <property type="term" value="F:helicase activity"/>
    <property type="evidence" value="ECO:0007669"/>
    <property type="project" value="UniProtKB-KW"/>
</dbReference>
<dbReference type="PROSITE" id="PS51192">
    <property type="entry name" value="HELICASE_ATP_BIND_1"/>
    <property type="match status" value="1"/>
</dbReference>
<keyword evidence="6" id="KW-0347">Helicase</keyword>
<keyword evidence="3" id="KW-0067">ATP-binding</keyword>
<dbReference type="PANTHER" id="PTHR45626:SF52">
    <property type="entry name" value="SINGLE-STRANDED DNA-DEPENDENT ATPASE (EUROFUNG)"/>
    <property type="match status" value="1"/>
</dbReference>
<evidence type="ECO:0000256" key="2">
    <source>
        <dbReference type="ARBA" id="ARBA00022801"/>
    </source>
</evidence>
<reference evidence="6" key="1">
    <citation type="journal article" date="2017" name="Mycologia">
        <title>Fusarium algeriense, sp. nov., a novel toxigenic crown rot pathogen of durum wheat from Algeria is nested in the Fusarium burgessii species complex.</title>
        <authorList>
            <person name="Laraba I."/>
            <person name="Keddad A."/>
            <person name="Boureghda H."/>
            <person name="Abdallah N."/>
            <person name="Vaughan M.M."/>
            <person name="Proctor R.H."/>
            <person name="Busman M."/>
            <person name="O'Donnell K."/>
        </authorList>
    </citation>
    <scope>NUCLEOTIDE SEQUENCE</scope>
    <source>
        <strain evidence="6">NRRL 25174</strain>
    </source>
</reference>
<dbReference type="InterPro" id="IPR027417">
    <property type="entry name" value="P-loop_NTPase"/>
</dbReference>
<dbReference type="GO" id="GO:0006281">
    <property type="term" value="P:DNA repair"/>
    <property type="evidence" value="ECO:0007669"/>
    <property type="project" value="TreeGrafter"/>
</dbReference>
<keyword evidence="7" id="KW-1185">Reference proteome</keyword>
<dbReference type="AlphaFoldDB" id="A0A9P5DTU4"/>
<dbReference type="Gene3D" id="3.40.50.300">
    <property type="entry name" value="P-loop containing nucleotide triphosphate hydrolases"/>
    <property type="match status" value="2"/>
</dbReference>
<dbReference type="InterPro" id="IPR050628">
    <property type="entry name" value="SNF2_RAD54_helicase_TF"/>
</dbReference>
<dbReference type="Pfam" id="PF00176">
    <property type="entry name" value="SNF2-rel_dom"/>
    <property type="match status" value="1"/>
</dbReference>
<evidence type="ECO:0000256" key="3">
    <source>
        <dbReference type="ARBA" id="ARBA00022840"/>
    </source>
</evidence>
<dbReference type="GO" id="GO:0016787">
    <property type="term" value="F:hydrolase activity"/>
    <property type="evidence" value="ECO:0007669"/>
    <property type="project" value="UniProtKB-KW"/>
</dbReference>
<dbReference type="EMBL" id="PVQB02000434">
    <property type="protein sequence ID" value="KAF4337212.1"/>
    <property type="molecule type" value="Genomic_DNA"/>
</dbReference>
<evidence type="ECO:0000313" key="7">
    <source>
        <dbReference type="Proteomes" id="UP000730481"/>
    </source>
</evidence>
<dbReference type="Proteomes" id="UP000730481">
    <property type="component" value="Unassembled WGS sequence"/>
</dbReference>
<dbReference type="SUPFAM" id="SSF52540">
    <property type="entry name" value="P-loop containing nucleoside triphosphate hydrolases"/>
    <property type="match status" value="2"/>
</dbReference>
<dbReference type="OrthoDB" id="448448at2759"/>
<dbReference type="InterPro" id="IPR000330">
    <property type="entry name" value="SNF2_N"/>
</dbReference>
<keyword evidence="1" id="KW-0547">Nucleotide-binding</keyword>
<dbReference type="CDD" id="cd18793">
    <property type="entry name" value="SF2_C_SNF"/>
    <property type="match status" value="1"/>
</dbReference>
<accession>A0A9P5DTU4</accession>
<name>A0A9P5DTU4_9HYPO</name>
<evidence type="ECO:0000259" key="5">
    <source>
        <dbReference type="PROSITE" id="PS51192"/>
    </source>
</evidence>
<dbReference type="SMART" id="SM00487">
    <property type="entry name" value="DEXDc"/>
    <property type="match status" value="1"/>
</dbReference>
<comment type="caution">
    <text evidence="6">The sequence shown here is derived from an EMBL/GenBank/DDBJ whole genome shotgun (WGS) entry which is preliminary data.</text>
</comment>
<feature type="domain" description="Helicase ATP-binding" evidence="5">
    <location>
        <begin position="339"/>
        <end position="513"/>
    </location>
</feature>
<dbReference type="Gene3D" id="3.40.50.10810">
    <property type="entry name" value="Tandem AAA-ATPase domain"/>
    <property type="match status" value="1"/>
</dbReference>
<feature type="region of interest" description="Disordered" evidence="4">
    <location>
        <begin position="62"/>
        <end position="83"/>
    </location>
</feature>
<dbReference type="GO" id="GO:0005524">
    <property type="term" value="F:ATP binding"/>
    <property type="evidence" value="ECO:0007669"/>
    <property type="project" value="UniProtKB-KW"/>
</dbReference>
<organism evidence="6 7">
    <name type="scientific">Fusarium beomiforme</name>
    <dbReference type="NCBI Taxonomy" id="44412"/>
    <lineage>
        <taxon>Eukaryota</taxon>
        <taxon>Fungi</taxon>
        <taxon>Dikarya</taxon>
        <taxon>Ascomycota</taxon>
        <taxon>Pezizomycotina</taxon>
        <taxon>Sordariomycetes</taxon>
        <taxon>Hypocreomycetidae</taxon>
        <taxon>Hypocreales</taxon>
        <taxon>Nectriaceae</taxon>
        <taxon>Fusarium</taxon>
        <taxon>Fusarium burgessii species complex</taxon>
    </lineage>
</organism>
<dbReference type="InterPro" id="IPR038718">
    <property type="entry name" value="SNF2-like_sf"/>
</dbReference>
<gene>
    <name evidence="6" type="ORF">FBEOM_8905</name>
</gene>
<evidence type="ECO:0000256" key="1">
    <source>
        <dbReference type="ARBA" id="ARBA00022741"/>
    </source>
</evidence>